<sequence length="180" mass="19410">MSGGGGGGAGSRGNGAASAAPIPAGSRKLVQSLKEIVNCSETEIYAMLRECNMDPNEAVHRLLSQGACPAPPNPFKIPHFPLSLLAVSLSFSLLHEILRLGWHAFHEVRSKRDKKKECKFSAFVYVFAYEFHLCLLDYGASKGKLIHKKENGTSAVLFTASVLESSMISSNLPQKPAAPR</sequence>
<dbReference type="EMBL" id="AMZH03000894">
    <property type="protein sequence ID" value="RRT81513.1"/>
    <property type="molecule type" value="Genomic_DNA"/>
</dbReference>
<organism evidence="3 4">
    <name type="scientific">Ensete ventricosum</name>
    <name type="common">Abyssinian banana</name>
    <name type="synonym">Musa ensete</name>
    <dbReference type="NCBI Taxonomy" id="4639"/>
    <lineage>
        <taxon>Eukaryota</taxon>
        <taxon>Viridiplantae</taxon>
        <taxon>Streptophyta</taxon>
        <taxon>Embryophyta</taxon>
        <taxon>Tracheophyta</taxon>
        <taxon>Spermatophyta</taxon>
        <taxon>Magnoliopsida</taxon>
        <taxon>Liliopsida</taxon>
        <taxon>Zingiberales</taxon>
        <taxon>Musaceae</taxon>
        <taxon>Ensete</taxon>
    </lineage>
</organism>
<comment type="caution">
    <text evidence="3">The sequence shown here is derived from an EMBL/GenBank/DDBJ whole genome shotgun (WGS) entry which is preliminary data.</text>
</comment>
<evidence type="ECO:0000313" key="3">
    <source>
        <dbReference type="EMBL" id="RRT81513.1"/>
    </source>
</evidence>
<protein>
    <recommendedName>
        <fullName evidence="2">GBF-interacting protein 1 N-terminal domain-containing protein</fullName>
    </recommendedName>
</protein>
<reference evidence="3 4" key="1">
    <citation type="journal article" date="2014" name="Agronomy (Basel)">
        <title>A Draft Genome Sequence for Ensete ventricosum, the Drought-Tolerant Tree Against Hunger.</title>
        <authorList>
            <person name="Harrison J."/>
            <person name="Moore K.A."/>
            <person name="Paszkiewicz K."/>
            <person name="Jones T."/>
            <person name="Grant M."/>
            <person name="Ambacheew D."/>
            <person name="Muzemil S."/>
            <person name="Studholme D.J."/>
        </authorList>
    </citation>
    <scope>NUCLEOTIDE SEQUENCE [LARGE SCALE GENOMIC DNA]</scope>
</reference>
<dbReference type="PANTHER" id="PTHR46445">
    <property type="entry name" value="RNA POLYMERASE II DEGRADATION FACTOR-LIKE PROTEIN (DUF1296)"/>
    <property type="match status" value="1"/>
</dbReference>
<feature type="region of interest" description="Disordered" evidence="1">
    <location>
        <begin position="1"/>
        <end position="20"/>
    </location>
</feature>
<dbReference type="Pfam" id="PF06972">
    <property type="entry name" value="GIP1_N"/>
    <property type="match status" value="1"/>
</dbReference>
<dbReference type="SUPFAM" id="SSF46934">
    <property type="entry name" value="UBA-like"/>
    <property type="match status" value="1"/>
</dbReference>
<accession>A0A427AZ36</accession>
<name>A0A427AZ36_ENSVE</name>
<gene>
    <name evidence="3" type="ORF">B296_00017379</name>
</gene>
<feature type="domain" description="GBF-interacting protein 1 N-terminal" evidence="2">
    <location>
        <begin position="22"/>
        <end position="65"/>
    </location>
</feature>
<evidence type="ECO:0000259" key="2">
    <source>
        <dbReference type="Pfam" id="PF06972"/>
    </source>
</evidence>
<evidence type="ECO:0000313" key="4">
    <source>
        <dbReference type="Proteomes" id="UP000287651"/>
    </source>
</evidence>
<proteinExistence type="predicted"/>
<dbReference type="PANTHER" id="PTHR46445:SF3">
    <property type="entry name" value="RNA POLYMERASE II DEGRADATION FACTOR-LIKE PROTEIN (DUF1296)-RELATED"/>
    <property type="match status" value="1"/>
</dbReference>
<dbReference type="AlphaFoldDB" id="A0A427AZ36"/>
<feature type="compositionally biased region" description="Gly residues" evidence="1">
    <location>
        <begin position="1"/>
        <end position="13"/>
    </location>
</feature>
<dbReference type="Proteomes" id="UP000287651">
    <property type="component" value="Unassembled WGS sequence"/>
</dbReference>
<dbReference type="InterPro" id="IPR009719">
    <property type="entry name" value="GIP1_N"/>
</dbReference>
<dbReference type="InterPro" id="IPR009060">
    <property type="entry name" value="UBA-like_sf"/>
</dbReference>
<evidence type="ECO:0000256" key="1">
    <source>
        <dbReference type="SAM" id="MobiDB-lite"/>
    </source>
</evidence>